<organism evidence="5 6">
    <name type="scientific">Anser brachyrhynchus</name>
    <name type="common">Pink-footed goose</name>
    <dbReference type="NCBI Taxonomy" id="132585"/>
    <lineage>
        <taxon>Eukaryota</taxon>
        <taxon>Metazoa</taxon>
        <taxon>Chordata</taxon>
        <taxon>Craniata</taxon>
        <taxon>Vertebrata</taxon>
        <taxon>Euteleostomi</taxon>
        <taxon>Archelosauria</taxon>
        <taxon>Archosauria</taxon>
        <taxon>Dinosauria</taxon>
        <taxon>Saurischia</taxon>
        <taxon>Theropoda</taxon>
        <taxon>Coelurosauria</taxon>
        <taxon>Aves</taxon>
        <taxon>Neognathae</taxon>
        <taxon>Galloanserae</taxon>
        <taxon>Anseriformes</taxon>
        <taxon>Anatidae</taxon>
        <taxon>Anserinae</taxon>
        <taxon>Anser</taxon>
    </lineage>
</organism>
<comment type="similarity">
    <text evidence="1">Belongs to the serpin family.</text>
</comment>
<dbReference type="Proteomes" id="UP000694426">
    <property type="component" value="Unplaced"/>
</dbReference>
<evidence type="ECO:0000256" key="1">
    <source>
        <dbReference type="RuleBase" id="RU000411"/>
    </source>
</evidence>
<sequence length="462" mass="48612">MATVKFCLPLLWVVAAATAAVTPVPTPEASSSTLSLVTLQPARTVSPRPTPGPLGDVETPSPTAPSPEEEPVLDVTLKDEEPPGTQEPEAAPEEPGTTTSGSTAGPTPGTTEGPSGTPTTSAPPCPGDKDPPEACGAPTGAQRAAVAEALGTFAVRFYRHMAETAEPGANLLFSPLNVALGLSHLLLGARGETQERLAAVLGYPPGLACVHGALQQLAAVPGLLAASQIFHHPDLFLRPRFLNESLRFYEALPQVLSGNESLDLQSINAWVRQATHGRLPQLLAQLPHEPRLVLLSAVHFQAQWQTPFKAKQTVPLPFLRPGLPPVPVPTMTSKKYPVASFTDSHLQVQVGRLDLSEGLSLVVLVPRGAPEALGAVERALDPPTFLALLQRAASTPTRATAIALPRMHLDLTMDVVSLVHDMGKASPNTRPYNTREESPMSPAPHRPHVPSVPGGPNNPVPS</sequence>
<keyword evidence="3" id="KW-0732">Signal</keyword>
<dbReference type="AlphaFoldDB" id="A0A8B9BMN9"/>
<feature type="region of interest" description="Disordered" evidence="2">
    <location>
        <begin position="42"/>
        <end position="140"/>
    </location>
</feature>
<dbReference type="InterPro" id="IPR042185">
    <property type="entry name" value="Serpin_sf_2"/>
</dbReference>
<dbReference type="Gene3D" id="3.30.497.10">
    <property type="entry name" value="Antithrombin, subunit I, domain 2"/>
    <property type="match status" value="1"/>
</dbReference>
<protein>
    <submittedName>
        <fullName evidence="5">Serpin family G member 1</fullName>
    </submittedName>
</protein>
<dbReference type="GO" id="GO:0004867">
    <property type="term" value="F:serine-type endopeptidase inhibitor activity"/>
    <property type="evidence" value="ECO:0007669"/>
    <property type="project" value="InterPro"/>
</dbReference>
<dbReference type="InterPro" id="IPR042178">
    <property type="entry name" value="Serpin_sf_1"/>
</dbReference>
<evidence type="ECO:0000256" key="2">
    <source>
        <dbReference type="SAM" id="MobiDB-lite"/>
    </source>
</evidence>
<evidence type="ECO:0000256" key="3">
    <source>
        <dbReference type="SAM" id="SignalP"/>
    </source>
</evidence>
<feature type="region of interest" description="Disordered" evidence="2">
    <location>
        <begin position="423"/>
        <end position="462"/>
    </location>
</feature>
<dbReference type="GO" id="GO:0005615">
    <property type="term" value="C:extracellular space"/>
    <property type="evidence" value="ECO:0007669"/>
    <property type="project" value="InterPro"/>
</dbReference>
<gene>
    <name evidence="5" type="primary">SERPING1</name>
</gene>
<dbReference type="Gene3D" id="2.30.39.10">
    <property type="entry name" value="Alpha-1-antitrypsin, domain 1"/>
    <property type="match status" value="1"/>
</dbReference>
<name>A0A8B9BMN9_9AVES</name>
<dbReference type="Pfam" id="PF00079">
    <property type="entry name" value="Serpin"/>
    <property type="match status" value="1"/>
</dbReference>
<dbReference type="SMART" id="SM00093">
    <property type="entry name" value="SERPIN"/>
    <property type="match status" value="1"/>
</dbReference>
<dbReference type="GeneTree" id="ENSGT00940000159681"/>
<dbReference type="InterPro" id="IPR036186">
    <property type="entry name" value="Serpin_sf"/>
</dbReference>
<feature type="chain" id="PRO_5034191933" evidence="3">
    <location>
        <begin position="20"/>
        <end position="462"/>
    </location>
</feature>
<reference evidence="5" key="1">
    <citation type="submission" date="2025-08" db="UniProtKB">
        <authorList>
            <consortium name="Ensembl"/>
        </authorList>
    </citation>
    <scope>IDENTIFICATION</scope>
</reference>
<accession>A0A8B9BMN9</accession>
<evidence type="ECO:0000313" key="6">
    <source>
        <dbReference type="Proteomes" id="UP000694426"/>
    </source>
</evidence>
<keyword evidence="6" id="KW-1185">Reference proteome</keyword>
<evidence type="ECO:0000259" key="4">
    <source>
        <dbReference type="SMART" id="SM00093"/>
    </source>
</evidence>
<evidence type="ECO:0000313" key="5">
    <source>
        <dbReference type="Ensembl" id="ENSABRP00000006647.1"/>
    </source>
</evidence>
<dbReference type="SUPFAM" id="SSF56574">
    <property type="entry name" value="Serpins"/>
    <property type="match status" value="1"/>
</dbReference>
<dbReference type="PANTHER" id="PTHR11461:SF159">
    <property type="entry name" value="PLASMA PROTEASE C1 INHIBITOR"/>
    <property type="match status" value="1"/>
</dbReference>
<dbReference type="Ensembl" id="ENSABRT00000009564.1">
    <property type="protein sequence ID" value="ENSABRP00000006647.1"/>
    <property type="gene ID" value="ENSABRG00000006107.1"/>
</dbReference>
<feature type="compositionally biased region" description="Low complexity" evidence="2">
    <location>
        <begin position="83"/>
        <end position="120"/>
    </location>
</feature>
<proteinExistence type="inferred from homology"/>
<dbReference type="InterPro" id="IPR000215">
    <property type="entry name" value="Serpin_fam"/>
</dbReference>
<feature type="domain" description="Serpin" evidence="4">
    <location>
        <begin position="155"/>
        <end position="461"/>
    </location>
</feature>
<reference evidence="5" key="2">
    <citation type="submission" date="2025-09" db="UniProtKB">
        <authorList>
            <consortium name="Ensembl"/>
        </authorList>
    </citation>
    <scope>IDENTIFICATION</scope>
</reference>
<dbReference type="InterPro" id="IPR023796">
    <property type="entry name" value="Serpin_dom"/>
</dbReference>
<dbReference type="PANTHER" id="PTHR11461">
    <property type="entry name" value="SERINE PROTEASE INHIBITOR, SERPIN"/>
    <property type="match status" value="1"/>
</dbReference>
<feature type="signal peptide" evidence="3">
    <location>
        <begin position="1"/>
        <end position="19"/>
    </location>
</feature>